<protein>
    <submittedName>
        <fullName evidence="1">Uncharacterized protein</fullName>
    </submittedName>
</protein>
<evidence type="ECO:0000313" key="1">
    <source>
        <dbReference type="EMBL" id="GAA2719202.1"/>
    </source>
</evidence>
<organism evidence="1 2">
    <name type="scientific">Streptomyces luteosporeus</name>
    <dbReference type="NCBI Taxonomy" id="173856"/>
    <lineage>
        <taxon>Bacteria</taxon>
        <taxon>Bacillati</taxon>
        <taxon>Actinomycetota</taxon>
        <taxon>Actinomycetes</taxon>
        <taxon>Kitasatosporales</taxon>
        <taxon>Streptomycetaceae</taxon>
        <taxon>Streptomyces</taxon>
    </lineage>
</organism>
<name>A0ABN3TW63_9ACTN</name>
<accession>A0ABN3TW63</accession>
<reference evidence="1 2" key="1">
    <citation type="journal article" date="2019" name="Int. J. Syst. Evol. Microbiol.">
        <title>The Global Catalogue of Microorganisms (GCM) 10K type strain sequencing project: providing services to taxonomists for standard genome sequencing and annotation.</title>
        <authorList>
            <consortium name="The Broad Institute Genomics Platform"/>
            <consortium name="The Broad Institute Genome Sequencing Center for Infectious Disease"/>
            <person name="Wu L."/>
            <person name="Ma J."/>
        </authorList>
    </citation>
    <scope>NUCLEOTIDE SEQUENCE [LARGE SCALE GENOMIC DNA]</scope>
    <source>
        <strain evidence="1 2">JCM 4542</strain>
    </source>
</reference>
<evidence type="ECO:0000313" key="2">
    <source>
        <dbReference type="Proteomes" id="UP001500886"/>
    </source>
</evidence>
<comment type="caution">
    <text evidence="1">The sequence shown here is derived from an EMBL/GenBank/DDBJ whole genome shotgun (WGS) entry which is preliminary data.</text>
</comment>
<gene>
    <name evidence="1" type="ORF">GCM10010315_36690</name>
</gene>
<dbReference type="Proteomes" id="UP001500886">
    <property type="component" value="Unassembled WGS sequence"/>
</dbReference>
<keyword evidence="2" id="KW-1185">Reference proteome</keyword>
<proteinExistence type="predicted"/>
<dbReference type="EMBL" id="BAAASL010000013">
    <property type="protein sequence ID" value="GAA2719202.1"/>
    <property type="molecule type" value="Genomic_DNA"/>
</dbReference>
<sequence>MWDITGSSATAVMNLVYRGGDPSTTSLTPVVGITEYHQVNAVPLGAAQDYTTLYTVLAVSDALTGAAWPDGVIPRAQRLGAFGTQQISLLTADTPGAGAFPGAVRLDTTVETAAVAVITVPGRSDGRPTWILGDDRASVLGTTTYLE</sequence>